<dbReference type="Pfam" id="PF01597">
    <property type="entry name" value="GCV_H"/>
    <property type="match status" value="1"/>
</dbReference>
<sequence length="98" mass="10430">MMDTKYYWTEEDNGVVTIGLTDDGKKELGNITFVSLPKVGAELSTSDTLLNVEADKAVSDIPSPVAGKVTEVNTAAVNDPSILNGSDKATSWIAKIQK</sequence>
<dbReference type="EMBL" id="AZGK01000001">
    <property type="protein sequence ID" value="KRM47627.1"/>
    <property type="molecule type" value="Genomic_DNA"/>
</dbReference>
<keyword evidence="2" id="KW-0450">Lipoyl</keyword>
<dbReference type="PROSITE" id="PS50968">
    <property type="entry name" value="BIOTINYL_LIPOYL"/>
    <property type="match status" value="1"/>
</dbReference>
<dbReference type="InterPro" id="IPR003016">
    <property type="entry name" value="2-oxoA_DH_lipoyl-BS"/>
</dbReference>
<dbReference type="AlphaFoldDB" id="A0A0R1Z6J6"/>
<evidence type="ECO:0000259" key="3">
    <source>
        <dbReference type="PROSITE" id="PS50968"/>
    </source>
</evidence>
<dbReference type="GO" id="GO:0005960">
    <property type="term" value="C:glycine cleavage complex"/>
    <property type="evidence" value="ECO:0007669"/>
    <property type="project" value="InterPro"/>
</dbReference>
<dbReference type="InterPro" id="IPR033753">
    <property type="entry name" value="GCV_H/Fam206"/>
</dbReference>
<gene>
    <name evidence="4" type="ORF">FC51_GL000102</name>
</gene>
<dbReference type="Gene3D" id="2.40.50.100">
    <property type="match status" value="1"/>
</dbReference>
<comment type="similarity">
    <text evidence="1">Belongs to the GcvH family.</text>
</comment>
<evidence type="ECO:0000256" key="1">
    <source>
        <dbReference type="ARBA" id="ARBA00009249"/>
    </source>
</evidence>
<dbReference type="InterPro" id="IPR002930">
    <property type="entry name" value="GCV_H"/>
</dbReference>
<dbReference type="GO" id="GO:0019464">
    <property type="term" value="P:glycine decarboxylation via glycine cleavage system"/>
    <property type="evidence" value="ECO:0007669"/>
    <property type="project" value="InterPro"/>
</dbReference>
<evidence type="ECO:0000313" key="5">
    <source>
        <dbReference type="Proteomes" id="UP000051957"/>
    </source>
</evidence>
<feature type="domain" description="Lipoyl-binding" evidence="3">
    <location>
        <begin position="15"/>
        <end position="97"/>
    </location>
</feature>
<dbReference type="Proteomes" id="UP000051957">
    <property type="component" value="Unassembled WGS sequence"/>
</dbReference>
<proteinExistence type="inferred from homology"/>
<name>A0A0R1Z6J6_9LACO</name>
<dbReference type="PANTHER" id="PTHR11715">
    <property type="entry name" value="GLYCINE CLEAVAGE SYSTEM H PROTEIN"/>
    <property type="match status" value="1"/>
</dbReference>
<dbReference type="GO" id="GO:0009249">
    <property type="term" value="P:protein lipoylation"/>
    <property type="evidence" value="ECO:0007669"/>
    <property type="project" value="TreeGrafter"/>
</dbReference>
<organism evidence="4 5">
    <name type="scientific">Lentilactobacillus parabuchneri DSM 5707 = NBRC 107865</name>
    <dbReference type="NCBI Taxonomy" id="1423784"/>
    <lineage>
        <taxon>Bacteria</taxon>
        <taxon>Bacillati</taxon>
        <taxon>Bacillota</taxon>
        <taxon>Bacilli</taxon>
        <taxon>Lactobacillales</taxon>
        <taxon>Lactobacillaceae</taxon>
        <taxon>Lentilactobacillus</taxon>
    </lineage>
</organism>
<dbReference type="CDD" id="cd06848">
    <property type="entry name" value="GCS_H"/>
    <property type="match status" value="1"/>
</dbReference>
<evidence type="ECO:0000313" key="4">
    <source>
        <dbReference type="EMBL" id="KRM47627.1"/>
    </source>
</evidence>
<dbReference type="SUPFAM" id="SSF51230">
    <property type="entry name" value="Single hybrid motif"/>
    <property type="match status" value="1"/>
</dbReference>
<dbReference type="InterPro" id="IPR000089">
    <property type="entry name" value="Biotin_lipoyl"/>
</dbReference>
<comment type="caution">
    <text evidence="4">The sequence shown here is derived from an EMBL/GenBank/DDBJ whole genome shotgun (WGS) entry which is preliminary data.</text>
</comment>
<evidence type="ECO:0000256" key="2">
    <source>
        <dbReference type="ARBA" id="ARBA00022823"/>
    </source>
</evidence>
<dbReference type="PROSITE" id="PS00189">
    <property type="entry name" value="LIPOYL"/>
    <property type="match status" value="1"/>
</dbReference>
<dbReference type="PANTHER" id="PTHR11715:SF3">
    <property type="entry name" value="GLYCINE CLEAVAGE SYSTEM H PROTEIN-RELATED"/>
    <property type="match status" value="1"/>
</dbReference>
<reference evidence="4 5" key="1">
    <citation type="journal article" date="2015" name="Genome Announc.">
        <title>Expanding the biotechnology potential of lactobacilli through comparative genomics of 213 strains and associated genera.</title>
        <authorList>
            <person name="Sun Z."/>
            <person name="Harris H.M."/>
            <person name="McCann A."/>
            <person name="Guo C."/>
            <person name="Argimon S."/>
            <person name="Zhang W."/>
            <person name="Yang X."/>
            <person name="Jeffery I.B."/>
            <person name="Cooney J.C."/>
            <person name="Kagawa T.F."/>
            <person name="Liu W."/>
            <person name="Song Y."/>
            <person name="Salvetti E."/>
            <person name="Wrobel A."/>
            <person name="Rasinkangas P."/>
            <person name="Parkhill J."/>
            <person name="Rea M.C."/>
            <person name="O'Sullivan O."/>
            <person name="Ritari J."/>
            <person name="Douillard F.P."/>
            <person name="Paul Ross R."/>
            <person name="Yang R."/>
            <person name="Briner A.E."/>
            <person name="Felis G.E."/>
            <person name="de Vos W.M."/>
            <person name="Barrangou R."/>
            <person name="Klaenhammer T.R."/>
            <person name="Caufield P.W."/>
            <person name="Cui Y."/>
            <person name="Zhang H."/>
            <person name="O'Toole P.W."/>
        </authorList>
    </citation>
    <scope>NUCLEOTIDE SEQUENCE [LARGE SCALE GENOMIC DNA]</scope>
    <source>
        <strain evidence="4 5">DSM 5707</strain>
    </source>
</reference>
<dbReference type="InterPro" id="IPR011053">
    <property type="entry name" value="Single_hybrid_motif"/>
</dbReference>
<dbReference type="GO" id="GO:0005737">
    <property type="term" value="C:cytoplasm"/>
    <property type="evidence" value="ECO:0007669"/>
    <property type="project" value="TreeGrafter"/>
</dbReference>
<accession>A0A0R1Z6J6</accession>
<protein>
    <submittedName>
        <fullName evidence="4">Glycine cleavage H-protein</fullName>
    </submittedName>
</protein>
<dbReference type="PATRIC" id="fig|1423784.4.peg.102"/>